<feature type="transmembrane region" description="Helical" evidence="5">
    <location>
        <begin position="52"/>
        <end position="70"/>
    </location>
</feature>
<dbReference type="GO" id="GO:0005886">
    <property type="term" value="C:plasma membrane"/>
    <property type="evidence" value="ECO:0007669"/>
    <property type="project" value="TreeGrafter"/>
</dbReference>
<comment type="caution">
    <text evidence="7">The sequence shown here is derived from an EMBL/GenBank/DDBJ whole genome shotgun (WGS) entry which is preliminary data.</text>
</comment>
<dbReference type="AlphaFoldDB" id="A0A434AUI6"/>
<keyword evidence="2 5" id="KW-0812">Transmembrane</keyword>
<dbReference type="Pfam" id="PF01957">
    <property type="entry name" value="NfeD"/>
    <property type="match status" value="1"/>
</dbReference>
<dbReference type="Gene3D" id="2.40.50.140">
    <property type="entry name" value="Nucleic acid-binding proteins"/>
    <property type="match status" value="1"/>
</dbReference>
<evidence type="ECO:0000256" key="5">
    <source>
        <dbReference type="SAM" id="Phobius"/>
    </source>
</evidence>
<gene>
    <name evidence="7" type="ORF">DLK05_10170</name>
</gene>
<organism evidence="7 8">
    <name type="scientific">Ancylomarina longa</name>
    <dbReference type="NCBI Taxonomy" id="2487017"/>
    <lineage>
        <taxon>Bacteria</taxon>
        <taxon>Pseudomonadati</taxon>
        <taxon>Bacteroidota</taxon>
        <taxon>Bacteroidia</taxon>
        <taxon>Marinilabiliales</taxon>
        <taxon>Marinifilaceae</taxon>
        <taxon>Ancylomarina</taxon>
    </lineage>
</organism>
<evidence type="ECO:0000256" key="1">
    <source>
        <dbReference type="ARBA" id="ARBA00004141"/>
    </source>
</evidence>
<sequence>MEFNIWYLWFTISVSLFVLEIIISSYTAVCIGLGALVAGTLSFLGADIGYQVVSFIGISGVFLFFIKFYYRKHLISRSYQPISNLNDIVGKDAYVMEEINPVGNHGKVIFSGETWKARSEFGEVISKGEFVKIIDTDVRTVTVKK</sequence>
<evidence type="ECO:0000259" key="6">
    <source>
        <dbReference type="Pfam" id="PF01957"/>
    </source>
</evidence>
<dbReference type="PANTHER" id="PTHR33507">
    <property type="entry name" value="INNER MEMBRANE PROTEIN YBBJ"/>
    <property type="match status" value="1"/>
</dbReference>
<dbReference type="OrthoDB" id="1119931at2"/>
<protein>
    <submittedName>
        <fullName evidence="7">NfeD family protein</fullName>
    </submittedName>
</protein>
<accession>A0A434AUI6</accession>
<dbReference type="Proteomes" id="UP000282985">
    <property type="component" value="Unassembled WGS sequence"/>
</dbReference>
<dbReference type="PANTHER" id="PTHR33507:SF3">
    <property type="entry name" value="INNER MEMBRANE PROTEIN YBBJ"/>
    <property type="match status" value="1"/>
</dbReference>
<feature type="domain" description="NfeD-like C-terminal" evidence="6">
    <location>
        <begin position="86"/>
        <end position="145"/>
    </location>
</feature>
<reference evidence="7 8" key="1">
    <citation type="submission" date="2018-11" db="EMBL/GenBank/DDBJ databases">
        <title>Parancylomarina longa gen. nov., sp. nov., isolated from sediments of southern Okinawa.</title>
        <authorList>
            <person name="Fu T."/>
        </authorList>
    </citation>
    <scope>NUCLEOTIDE SEQUENCE [LARGE SCALE GENOMIC DNA]</scope>
    <source>
        <strain evidence="7 8">T3-2 S1-C</strain>
    </source>
</reference>
<comment type="subcellular location">
    <subcellularLocation>
        <location evidence="1">Membrane</location>
        <topology evidence="1">Multi-pass membrane protein</topology>
    </subcellularLocation>
</comment>
<name>A0A434AUI6_9BACT</name>
<dbReference type="SUPFAM" id="SSF141322">
    <property type="entry name" value="NfeD domain-like"/>
    <property type="match status" value="1"/>
</dbReference>
<dbReference type="InterPro" id="IPR012340">
    <property type="entry name" value="NA-bd_OB-fold"/>
</dbReference>
<keyword evidence="4 5" id="KW-0472">Membrane</keyword>
<dbReference type="EMBL" id="RJJX01000012">
    <property type="protein sequence ID" value="RUT78006.1"/>
    <property type="molecule type" value="Genomic_DNA"/>
</dbReference>
<evidence type="ECO:0000313" key="7">
    <source>
        <dbReference type="EMBL" id="RUT78006.1"/>
    </source>
</evidence>
<evidence type="ECO:0000256" key="2">
    <source>
        <dbReference type="ARBA" id="ARBA00022692"/>
    </source>
</evidence>
<keyword evidence="3 5" id="KW-1133">Transmembrane helix</keyword>
<dbReference type="InterPro" id="IPR052165">
    <property type="entry name" value="Membrane_assoc_protease"/>
</dbReference>
<keyword evidence="8" id="KW-1185">Reference proteome</keyword>
<evidence type="ECO:0000256" key="4">
    <source>
        <dbReference type="ARBA" id="ARBA00023136"/>
    </source>
</evidence>
<dbReference type="InterPro" id="IPR002810">
    <property type="entry name" value="NfeD-like_C"/>
</dbReference>
<dbReference type="RefSeq" id="WP_127343872.1">
    <property type="nucleotide sequence ID" value="NZ_RJJX01000012.1"/>
</dbReference>
<evidence type="ECO:0000256" key="3">
    <source>
        <dbReference type="ARBA" id="ARBA00022989"/>
    </source>
</evidence>
<feature type="transmembrane region" description="Helical" evidence="5">
    <location>
        <begin position="6"/>
        <end position="23"/>
    </location>
</feature>
<proteinExistence type="predicted"/>
<evidence type="ECO:0000313" key="8">
    <source>
        <dbReference type="Proteomes" id="UP000282985"/>
    </source>
</evidence>